<protein>
    <submittedName>
        <fullName evidence="1">Protein of uncharacterized function (DUF2459)</fullName>
    </submittedName>
</protein>
<dbReference type="NCBIfam" id="TIGR02117">
    <property type="entry name" value="chp_urease_rgn"/>
    <property type="match status" value="1"/>
</dbReference>
<keyword evidence="2" id="KW-1185">Reference proteome</keyword>
<accession>A0A377QY07</accession>
<dbReference type="AlphaFoldDB" id="A0A377QY07"/>
<organism evidence="1 2">
    <name type="scientific">Kingella potus</name>
    <dbReference type="NCBI Taxonomy" id="265175"/>
    <lineage>
        <taxon>Bacteria</taxon>
        <taxon>Pseudomonadati</taxon>
        <taxon>Pseudomonadota</taxon>
        <taxon>Betaproteobacteria</taxon>
        <taxon>Neisseriales</taxon>
        <taxon>Neisseriaceae</taxon>
        <taxon>Kingella</taxon>
    </lineage>
</organism>
<dbReference type="OrthoDB" id="211174at2"/>
<reference evidence="1 2" key="1">
    <citation type="submission" date="2018-06" db="EMBL/GenBank/DDBJ databases">
        <authorList>
            <consortium name="Pathogen Informatics"/>
            <person name="Doyle S."/>
        </authorList>
    </citation>
    <scope>NUCLEOTIDE SEQUENCE [LARGE SCALE GENOMIC DNA]</scope>
    <source>
        <strain evidence="1 2">NCTC13336</strain>
    </source>
</reference>
<dbReference type="EMBL" id="UGJJ01000001">
    <property type="protein sequence ID" value="STQ99882.1"/>
    <property type="molecule type" value="Genomic_DNA"/>
</dbReference>
<dbReference type="RefSeq" id="WP_115307230.1">
    <property type="nucleotide sequence ID" value="NZ_UGJJ01000001.1"/>
</dbReference>
<dbReference type="InterPro" id="IPR011727">
    <property type="entry name" value="CHP02117"/>
</dbReference>
<evidence type="ECO:0000313" key="2">
    <source>
        <dbReference type="Proteomes" id="UP000254293"/>
    </source>
</evidence>
<dbReference type="Proteomes" id="UP000254293">
    <property type="component" value="Unassembled WGS sequence"/>
</dbReference>
<evidence type="ECO:0000313" key="1">
    <source>
        <dbReference type="EMBL" id="STQ99882.1"/>
    </source>
</evidence>
<gene>
    <name evidence="1" type="ORF">NCTC13336_00069</name>
</gene>
<dbReference type="Pfam" id="PF09601">
    <property type="entry name" value="DUF2459"/>
    <property type="match status" value="1"/>
</dbReference>
<name>A0A377QY07_9NEIS</name>
<proteinExistence type="predicted"/>
<sequence>MRTLRKILIRATLALLAAAAAYFAAAWLLSSVVMRENRSGSGITLYLRSNGAHADIVMPLANGTYDWRTVADPAATAAQSKAYRYIAVGWGERDFYLNTPRWRDLTAATAVRALSGANRTLIHTAYSAEPPAEGAYAVRFTVSHEQYRRLAENLAAHFKRRNGRTLPVSGAHYTPDDAFYEAEGRYHLFNTCNSWLNRRLAESGLRSVVWTPFAAPLLDAYRQP</sequence>